<dbReference type="EMBL" id="KK502394">
    <property type="protein sequence ID" value="KFP22940.1"/>
    <property type="molecule type" value="Genomic_DNA"/>
</dbReference>
<accession>A0A091JT76</accession>
<organism evidence="1 2">
    <name type="scientific">Egretta garzetta</name>
    <name type="common">Little egret</name>
    <dbReference type="NCBI Taxonomy" id="188379"/>
    <lineage>
        <taxon>Eukaryota</taxon>
        <taxon>Metazoa</taxon>
        <taxon>Chordata</taxon>
        <taxon>Craniata</taxon>
        <taxon>Vertebrata</taxon>
        <taxon>Euteleostomi</taxon>
        <taxon>Archelosauria</taxon>
        <taxon>Archosauria</taxon>
        <taxon>Dinosauria</taxon>
        <taxon>Saurischia</taxon>
        <taxon>Theropoda</taxon>
        <taxon>Coelurosauria</taxon>
        <taxon>Aves</taxon>
        <taxon>Neognathae</taxon>
        <taxon>Neoaves</taxon>
        <taxon>Aequornithes</taxon>
        <taxon>Pelecaniformes</taxon>
        <taxon>Ardeidae</taxon>
        <taxon>Egretta</taxon>
    </lineage>
</organism>
<evidence type="ECO:0000313" key="2">
    <source>
        <dbReference type="Proteomes" id="UP000053119"/>
    </source>
</evidence>
<keyword evidence="2" id="KW-1185">Reference proteome</keyword>
<sequence length="38" mass="4268">MERSSLSGKMGLSLLCLIMPIIKWTRSETTELSFHPSS</sequence>
<protein>
    <submittedName>
        <fullName evidence="1">Uncharacterized protein</fullName>
    </submittedName>
</protein>
<feature type="non-terminal residue" evidence="1">
    <location>
        <position position="38"/>
    </location>
</feature>
<reference evidence="1 2" key="1">
    <citation type="submission" date="2014-04" db="EMBL/GenBank/DDBJ databases">
        <title>Genome evolution of avian class.</title>
        <authorList>
            <person name="Zhang G."/>
            <person name="Li C."/>
        </authorList>
    </citation>
    <scope>NUCLEOTIDE SEQUENCE [LARGE SCALE GENOMIC DNA]</scope>
    <source>
        <strain evidence="1">BGI_Z169</strain>
    </source>
</reference>
<gene>
    <name evidence="1" type="ORF">Z169_13199</name>
</gene>
<evidence type="ECO:0000313" key="1">
    <source>
        <dbReference type="EMBL" id="KFP22940.1"/>
    </source>
</evidence>
<proteinExistence type="predicted"/>
<dbReference type="AlphaFoldDB" id="A0A091JT76"/>
<dbReference type="Proteomes" id="UP000053119">
    <property type="component" value="Unassembled WGS sequence"/>
</dbReference>
<name>A0A091JT76_EGRGA</name>